<feature type="transmembrane region" description="Helical" evidence="2">
    <location>
        <begin position="35"/>
        <end position="56"/>
    </location>
</feature>
<name>A0A5N3P6I5_9HYPH</name>
<accession>A0A5N3P6I5</accession>
<evidence type="ECO:0000313" key="3">
    <source>
        <dbReference type="EMBL" id="KAB0265271.1"/>
    </source>
</evidence>
<proteinExistence type="predicted"/>
<sequence>MIIALYALALAMIVGGLFAAILGWDIVLVERGWTMVISGIIGASSGALLIGITAVVSRLARIQEELARVQLSLEDEIETVVVPTPAAQARGRILEDVASAAAGALAGGLFGSRGAAATEPTAETRQDDTAPLDEQEPDEKARQEEAEASAPFEPRPAAAEEQAEPTFARERDDVSEGKVPDFLFAERYRETVVTEVHFPEREPSFSDEQPPAEEPAVDHEDVFEPEEEPLVEAAAADESEPTEPSEGPATVIGTYNSGDNKYVMFSDGSIEAETPQGFFRFGSLDELKEFIAAGGEGNSSAST</sequence>
<feature type="compositionally biased region" description="Acidic residues" evidence="1">
    <location>
        <begin position="223"/>
        <end position="243"/>
    </location>
</feature>
<dbReference type="Proteomes" id="UP000325684">
    <property type="component" value="Unassembled WGS sequence"/>
</dbReference>
<keyword evidence="2" id="KW-0472">Membrane</keyword>
<feature type="region of interest" description="Disordered" evidence="1">
    <location>
        <begin position="112"/>
        <end position="174"/>
    </location>
</feature>
<evidence type="ECO:0008006" key="5">
    <source>
        <dbReference type="Google" id="ProtNLM"/>
    </source>
</evidence>
<dbReference type="RefSeq" id="WP_150947532.1">
    <property type="nucleotide sequence ID" value="NZ_VCMV01000038.1"/>
</dbReference>
<feature type="compositionally biased region" description="Low complexity" evidence="1">
    <location>
        <begin position="148"/>
        <end position="160"/>
    </location>
</feature>
<keyword evidence="2" id="KW-0812">Transmembrane</keyword>
<protein>
    <recommendedName>
        <fullName evidence="5">DUF308 domain-containing protein</fullName>
    </recommendedName>
</protein>
<evidence type="ECO:0000256" key="2">
    <source>
        <dbReference type="SAM" id="Phobius"/>
    </source>
</evidence>
<comment type="caution">
    <text evidence="3">The sequence shown here is derived from an EMBL/GenBank/DDBJ whole genome shotgun (WGS) entry which is preliminary data.</text>
</comment>
<evidence type="ECO:0000256" key="1">
    <source>
        <dbReference type="SAM" id="MobiDB-lite"/>
    </source>
</evidence>
<reference evidence="3 4" key="1">
    <citation type="journal article" date="2019" name="Microorganisms">
        <title>Genome Insights into the Novel Species Microvirga brassicacearum, a Rapeseed Endophyte with Biotechnological Potential.</title>
        <authorList>
            <person name="Jimenez-Gomez A."/>
            <person name="Saati-Santamaria Z."/>
            <person name="Igual J.M."/>
            <person name="Rivas R."/>
            <person name="Mateos P.F."/>
            <person name="Garcia-Fraile P."/>
        </authorList>
    </citation>
    <scope>NUCLEOTIDE SEQUENCE [LARGE SCALE GENOMIC DNA]</scope>
    <source>
        <strain evidence="3 4">CDVBN77</strain>
    </source>
</reference>
<gene>
    <name evidence="3" type="ORF">FEZ63_19315</name>
</gene>
<dbReference type="AlphaFoldDB" id="A0A5N3P6I5"/>
<keyword evidence="2" id="KW-1133">Transmembrane helix</keyword>
<evidence type="ECO:0000313" key="4">
    <source>
        <dbReference type="Proteomes" id="UP000325684"/>
    </source>
</evidence>
<dbReference type="OrthoDB" id="8455715at2"/>
<organism evidence="3 4">
    <name type="scientific">Microvirga brassicacearum</name>
    <dbReference type="NCBI Taxonomy" id="2580413"/>
    <lineage>
        <taxon>Bacteria</taxon>
        <taxon>Pseudomonadati</taxon>
        <taxon>Pseudomonadota</taxon>
        <taxon>Alphaproteobacteria</taxon>
        <taxon>Hyphomicrobiales</taxon>
        <taxon>Methylobacteriaceae</taxon>
        <taxon>Microvirga</taxon>
    </lineage>
</organism>
<feature type="region of interest" description="Disordered" evidence="1">
    <location>
        <begin position="198"/>
        <end position="256"/>
    </location>
</feature>
<dbReference type="EMBL" id="VCMV01000038">
    <property type="protein sequence ID" value="KAB0265271.1"/>
    <property type="molecule type" value="Genomic_DNA"/>
</dbReference>
<keyword evidence="4" id="KW-1185">Reference proteome</keyword>